<name>A0A1S8LPS0_9CLOT</name>
<dbReference type="KEGG" id="crw:CROST_043890"/>
<dbReference type="RefSeq" id="WP_077835091.1">
    <property type="nucleotide sequence ID" value="NZ_CP096983.1"/>
</dbReference>
<feature type="compositionally biased region" description="Basic and acidic residues" evidence="2">
    <location>
        <begin position="621"/>
        <end position="655"/>
    </location>
</feature>
<evidence type="ECO:0000256" key="1">
    <source>
        <dbReference type="SAM" id="Coils"/>
    </source>
</evidence>
<keyword evidence="4" id="KW-1185">Reference proteome</keyword>
<feature type="region of interest" description="Disordered" evidence="2">
    <location>
        <begin position="579"/>
        <end position="603"/>
    </location>
</feature>
<feature type="coiled-coil region" evidence="1">
    <location>
        <begin position="135"/>
        <end position="169"/>
    </location>
</feature>
<accession>A0A1S8LPS0</accession>
<organism evidence="3 4">
    <name type="scientific">Clostridium felsineum</name>
    <dbReference type="NCBI Taxonomy" id="36839"/>
    <lineage>
        <taxon>Bacteria</taxon>
        <taxon>Bacillati</taxon>
        <taxon>Bacillota</taxon>
        <taxon>Clostridia</taxon>
        <taxon>Eubacteriales</taxon>
        <taxon>Clostridiaceae</taxon>
        <taxon>Clostridium</taxon>
    </lineage>
</organism>
<dbReference type="EMBL" id="CP096983">
    <property type="protein sequence ID" value="URZ13623.1"/>
    <property type="molecule type" value="Genomic_DNA"/>
</dbReference>
<evidence type="ECO:0000256" key="2">
    <source>
        <dbReference type="SAM" id="MobiDB-lite"/>
    </source>
</evidence>
<keyword evidence="1" id="KW-0175">Coiled coil</keyword>
<evidence type="ECO:0000313" key="3">
    <source>
        <dbReference type="EMBL" id="URZ13623.1"/>
    </source>
</evidence>
<dbReference type="AlphaFoldDB" id="A0A1S8LPS0"/>
<dbReference type="STRING" id="84029.CROST_01040"/>
<gene>
    <name evidence="3" type="ORF">CROST_043890</name>
</gene>
<feature type="coiled-coil region" evidence="1">
    <location>
        <begin position="400"/>
        <end position="471"/>
    </location>
</feature>
<sequence>METKANKNTLEIILDKKYAIRPFMTTDEIRNSNLMEIMDEKSKISIEEKLPYPIYINHDVDGEELMLKLEITDEKLSGIYITVERDMTSEEYHSGNIGNYAVVGNKQIPKLAGINQVEYRKVRELCKIYGKFPSEGNLTRSIKSLQDKIKKVSNEIEPINAEKAKLEEVINAFKAIDEIYSKYESSGFDENILNENLENIARYEKTKETLKTEGIKDEVELAKRIEKYEEDIEKLEKVRNNLIWESNQISDSYIAYQKYKEIGARKLRELKKEFICNLKAKDELKSICAYDKDKVTQYFYDEKIKVIDTNIEKLNKEIDAIGIVNELESDDNIDYLLEKISNNERYTKKNHPMNDVNRENEINKLVRSSIEDINENLYADLNAISELYNIESRMVGIQKEIDLKKDLIELQNEVKVLQEAKTKLEILDKYKPIMITRDKHKDNELFKNSYEKKYEKEIKEYNKVESELKSLGISNWDDYNKKQSNHDAKEQELLKTKKISDKSGLDNVRVIDKITKYKSRRDDIIKNNSNLLYIDIDAYFEHKVKKEEGTKVVRESKSARRREDFDKILKEVRNVDEKVKPKEETKEQAKEEPKEEIKPKREIKPKEEIKPVVEEAPKKIENDIKKNEESNKTLKAAEDVSKVKQQKKEVKESKAKPAQAKSQVSNAKVKKQRPKRTFDQLKKELLCTLKAKDELKIISEYTKYDEVKNFCEGKLKQIETSIREVEKEISTMGVYGKSNVDDKINYMKEKFVFMSQVYNSSDREKYLKQYNSLKENQVREAVKEAIREMDLDTANEFKNINELYTIESKLAETQKGIDLKQEIISIEAEGKLLEEVKKKIDIVGKYSYFAAFASDAFYGNAYAKSFESQIEVYKKTQKELQELKITNKKQFKEAKKAYDIKRKKLSTDKNAEQVMNLNVNKEIEKIEGYRSKQNDIIKKLQTV</sequence>
<proteinExistence type="predicted"/>
<protein>
    <submittedName>
        <fullName evidence="3">Uncharacterized protein</fullName>
    </submittedName>
</protein>
<feature type="coiled-coil region" evidence="1">
    <location>
        <begin position="863"/>
        <end position="893"/>
    </location>
</feature>
<evidence type="ECO:0000313" key="4">
    <source>
        <dbReference type="Proteomes" id="UP000190951"/>
    </source>
</evidence>
<feature type="coiled-coil region" evidence="1">
    <location>
        <begin position="193"/>
        <end position="245"/>
    </location>
</feature>
<feature type="region of interest" description="Disordered" evidence="2">
    <location>
        <begin position="621"/>
        <end position="675"/>
    </location>
</feature>
<dbReference type="Proteomes" id="UP000190951">
    <property type="component" value="Chromosome"/>
</dbReference>
<reference evidence="3 4" key="1">
    <citation type="submission" date="2022-04" db="EMBL/GenBank/DDBJ databases">
        <title>Genome sequence of C. roseum typestrain.</title>
        <authorList>
            <person name="Poehlein A."/>
            <person name="Schoch T."/>
            <person name="Duerre P."/>
            <person name="Daniel R."/>
        </authorList>
    </citation>
    <scope>NUCLEOTIDE SEQUENCE [LARGE SCALE GENOMIC DNA]</scope>
    <source>
        <strain evidence="3 4">DSM 7320</strain>
    </source>
</reference>